<feature type="binding site" evidence="17">
    <location>
        <begin position="390"/>
        <end position="393"/>
    </location>
    <ligand>
        <name>FAD</name>
        <dbReference type="ChEBI" id="CHEBI:57692"/>
    </ligand>
</feature>
<evidence type="ECO:0000256" key="12">
    <source>
        <dbReference type="ARBA" id="ARBA00023004"/>
    </source>
</evidence>
<dbReference type="GO" id="GO:0071949">
    <property type="term" value="F:FAD binding"/>
    <property type="evidence" value="ECO:0007669"/>
    <property type="project" value="InterPro"/>
</dbReference>
<organism evidence="20 21">
    <name type="scientific">Rheinheimera tangshanensis</name>
    <dbReference type="NCBI Taxonomy" id="400153"/>
    <lineage>
        <taxon>Bacteria</taxon>
        <taxon>Pseudomonadati</taxon>
        <taxon>Pseudomonadota</taxon>
        <taxon>Gammaproteobacteria</taxon>
        <taxon>Chromatiales</taxon>
        <taxon>Chromatiaceae</taxon>
        <taxon>Rheinheimera</taxon>
    </lineage>
</organism>
<comment type="similarity">
    <text evidence="1 17">In the C-terminal section; belongs to the flavoprotein pyridine nucleotide cytochrome reductase family.</text>
</comment>
<keyword evidence="4 17" id="KW-0216">Detoxification</keyword>
<evidence type="ECO:0000313" key="21">
    <source>
        <dbReference type="Proteomes" id="UP000321814"/>
    </source>
</evidence>
<dbReference type="GO" id="GO:0046210">
    <property type="term" value="P:nitric oxide catabolic process"/>
    <property type="evidence" value="ECO:0007669"/>
    <property type="project" value="TreeGrafter"/>
</dbReference>
<dbReference type="InterPro" id="IPR017927">
    <property type="entry name" value="FAD-bd_FR_type"/>
</dbReference>
<keyword evidence="21" id="KW-1185">Reference proteome</keyword>
<evidence type="ECO:0000259" key="19">
    <source>
        <dbReference type="PROSITE" id="PS51384"/>
    </source>
</evidence>
<evidence type="ECO:0000256" key="15">
    <source>
        <dbReference type="ARBA" id="ARBA00048649"/>
    </source>
</evidence>
<feature type="active site" description="Charge relay system" evidence="17">
    <location>
        <position position="137"/>
    </location>
</feature>
<dbReference type="GO" id="GO:0046872">
    <property type="term" value="F:metal ion binding"/>
    <property type="evidence" value="ECO:0007669"/>
    <property type="project" value="UniProtKB-KW"/>
</dbReference>
<evidence type="ECO:0000256" key="3">
    <source>
        <dbReference type="ARBA" id="ARBA00022448"/>
    </source>
</evidence>
<dbReference type="PRINTS" id="PR00410">
    <property type="entry name" value="PHEHYDRXLASE"/>
</dbReference>
<dbReference type="CDD" id="cd06184">
    <property type="entry name" value="flavohem_like_fad_nad_binding"/>
    <property type="match status" value="1"/>
</dbReference>
<keyword evidence="11 17" id="KW-0560">Oxidoreductase</keyword>
<evidence type="ECO:0000313" key="20">
    <source>
        <dbReference type="EMBL" id="TXK82455.1"/>
    </source>
</evidence>
<dbReference type="CDD" id="cd08922">
    <property type="entry name" value="FHb-globin"/>
    <property type="match status" value="1"/>
</dbReference>
<evidence type="ECO:0000256" key="16">
    <source>
        <dbReference type="ARBA" id="ARBA00049433"/>
    </source>
</evidence>
<protein>
    <recommendedName>
        <fullName evidence="17">Flavohemoprotein</fullName>
    </recommendedName>
    <alternativeName>
        <fullName evidence="17">Flavohemoglobin</fullName>
    </alternativeName>
    <alternativeName>
        <fullName evidence="17">Hemoglobin-like protein</fullName>
    </alternativeName>
    <alternativeName>
        <fullName evidence="17">Nitric oxide dioxygenase</fullName>
        <shortName evidence="17">NO oxygenase</shortName>
        <shortName evidence="17">NOD</shortName>
        <ecNumber evidence="17">1.14.12.17</ecNumber>
    </alternativeName>
</protein>
<feature type="binding site" description="proximal binding residue" evidence="17">
    <location>
        <position position="85"/>
    </location>
    <ligand>
        <name>heme b</name>
        <dbReference type="ChEBI" id="CHEBI:60344"/>
    </ligand>
    <ligandPart>
        <name>Fe</name>
        <dbReference type="ChEBI" id="CHEBI:18248"/>
    </ligandPart>
</feature>
<evidence type="ECO:0000256" key="9">
    <source>
        <dbReference type="ARBA" id="ARBA00022827"/>
    </source>
</evidence>
<dbReference type="Pfam" id="PF00970">
    <property type="entry name" value="FAD_binding_6"/>
    <property type="match status" value="1"/>
</dbReference>
<dbReference type="SUPFAM" id="SSF46458">
    <property type="entry name" value="Globin-like"/>
    <property type="match status" value="1"/>
</dbReference>
<evidence type="ECO:0000256" key="17">
    <source>
        <dbReference type="HAMAP-Rule" id="MF_01252"/>
    </source>
</evidence>
<feature type="binding site" evidence="17">
    <location>
        <position position="190"/>
    </location>
    <ligand>
        <name>FAD</name>
        <dbReference type="ChEBI" id="CHEBI:57692"/>
    </ligand>
</feature>
<dbReference type="GO" id="GO:0071500">
    <property type="term" value="P:cellular response to nitrosative stress"/>
    <property type="evidence" value="ECO:0007669"/>
    <property type="project" value="TreeGrafter"/>
</dbReference>
<keyword evidence="13 17" id="KW-0520">NAD</keyword>
<evidence type="ECO:0000256" key="8">
    <source>
        <dbReference type="ARBA" id="ARBA00022723"/>
    </source>
</evidence>
<evidence type="ECO:0000256" key="11">
    <source>
        <dbReference type="ARBA" id="ARBA00023002"/>
    </source>
</evidence>
<sequence length="397" mass="44405">MLSAQTIAIVKSTVPLLESAGVAITNHFYQRMFQVNPELKDIFNMTNQHSGRQQFALFSAIAAYAKNIDNLSVLTETVERVAHKHTSFFIQPEHYDIVGHHLIETLRELAPAAFTPEVEQAWTQAYGALANILTGRERQLYKQTEQKPGGWYGPRRFIVKEKIRESELVSSFVLVPKNGEAVVDYLPGQYLGVKVKPAHCDYYEIRQYSLSDKANSHSYRISVKRESGEVAGLVSNYLHNEIQAGDELDILPPAGDFFLQSAHLPTVLISAGVGLTPMLSMLESIVALKQQTPVFFLHACENMQQHSFAQRISQLEQDYPLLHNFTWYNKAEQNTAAAQFTGLMDLNAVAAQLPLQSANFYLCGPTGFMKFAKDQLLALGVASAQIHYEVFGPHSDL</sequence>
<comment type="domain">
    <text evidence="17">Consists of two distinct domains; an N-terminal heme-containing oxygen-binding domain and a C-terminal reductase domain with binding sites for FAD and NAD(P)H.</text>
</comment>
<reference evidence="20 21" key="1">
    <citation type="submission" date="2019-08" db="EMBL/GenBank/DDBJ databases">
        <title>Draft genome analysis of Rheinheimera tangshanensis isolated from the roots of fresh rice plants (Oryza sativa).</title>
        <authorList>
            <person name="Yu Q."/>
            <person name="Qi Y."/>
            <person name="Zhang H."/>
            <person name="Pu J."/>
        </authorList>
    </citation>
    <scope>NUCLEOTIDE SEQUENCE [LARGE SCALE GENOMIC DNA]</scope>
    <source>
        <strain evidence="20 21">JA3-B52</strain>
    </source>
</reference>
<evidence type="ECO:0000256" key="1">
    <source>
        <dbReference type="ARBA" id="ARBA00006401"/>
    </source>
</evidence>
<accession>A0A5C8M215</accession>
<dbReference type="FunFam" id="2.40.30.10:FF:000034">
    <property type="entry name" value="Flavohemoprotein"/>
    <property type="match status" value="1"/>
</dbReference>
<keyword evidence="9 17" id="KW-0274">FAD</keyword>
<gene>
    <name evidence="20" type="primary">hmpA</name>
    <name evidence="17" type="synonym">hmp</name>
    <name evidence="20" type="ORF">FU839_06100</name>
</gene>
<dbReference type="SUPFAM" id="SSF52343">
    <property type="entry name" value="Ferredoxin reductase-like, C-terminal NADP-linked domain"/>
    <property type="match status" value="1"/>
</dbReference>
<dbReference type="Gene3D" id="3.40.50.80">
    <property type="entry name" value="Nucleotide-binding domain of ferredoxin-NADP reductase (FNR) module"/>
    <property type="match status" value="1"/>
</dbReference>
<evidence type="ECO:0000256" key="14">
    <source>
        <dbReference type="ARBA" id="ARBA00025094"/>
    </source>
</evidence>
<keyword evidence="5 17" id="KW-0349">Heme</keyword>
<dbReference type="InterPro" id="IPR009050">
    <property type="entry name" value="Globin-like_sf"/>
</dbReference>
<dbReference type="InterPro" id="IPR008333">
    <property type="entry name" value="Cbr1-like_FAD-bd_dom"/>
</dbReference>
<dbReference type="FunFam" id="1.10.490.10:FF:000003">
    <property type="entry name" value="Flavohemoprotein"/>
    <property type="match status" value="1"/>
</dbReference>
<keyword evidence="6 17" id="KW-0561">Oxygen transport</keyword>
<name>A0A5C8M215_9GAMM</name>
<dbReference type="RefSeq" id="WP_147903640.1">
    <property type="nucleotide sequence ID" value="NZ_BAAAGC010000017.1"/>
</dbReference>
<dbReference type="GO" id="GO:0019825">
    <property type="term" value="F:oxygen binding"/>
    <property type="evidence" value="ECO:0007669"/>
    <property type="project" value="InterPro"/>
</dbReference>
<comment type="cofactor">
    <cofactor evidence="17">
        <name>FAD</name>
        <dbReference type="ChEBI" id="CHEBI:57692"/>
    </cofactor>
    <text evidence="17">Binds 1 FAD per subunit.</text>
</comment>
<dbReference type="Pfam" id="PF00175">
    <property type="entry name" value="NAD_binding_1"/>
    <property type="match status" value="1"/>
</dbReference>
<dbReference type="InterPro" id="IPR001433">
    <property type="entry name" value="OxRdtase_FAD/NAD-bd"/>
</dbReference>
<evidence type="ECO:0000256" key="5">
    <source>
        <dbReference type="ARBA" id="ARBA00022617"/>
    </source>
</evidence>
<comment type="function">
    <text evidence="14 17">Is involved in NO detoxification in an aerobic process, termed nitric oxide dioxygenase (NOD) reaction that utilizes O(2) and NAD(P)H to convert NO to nitrate, which protects the bacterium from various noxious nitrogen compounds. Therefore, plays a central role in the inducible response to nitrosative stress.</text>
</comment>
<keyword evidence="7 17" id="KW-0285">Flavoprotein</keyword>
<keyword evidence="10 17" id="KW-0521">NADP</keyword>
<comment type="similarity">
    <text evidence="2 17">Belongs to the globin family. Two-domain flavohemoproteins subfamily.</text>
</comment>
<evidence type="ECO:0000259" key="18">
    <source>
        <dbReference type="PROSITE" id="PS01033"/>
    </source>
</evidence>
<dbReference type="GO" id="GO:0005344">
    <property type="term" value="F:oxygen carrier activity"/>
    <property type="evidence" value="ECO:0007669"/>
    <property type="project" value="UniProtKB-UniRule"/>
</dbReference>
<comment type="caution">
    <text evidence="20">The sequence shown here is derived from an EMBL/GenBank/DDBJ whole genome shotgun (WGS) entry which is preliminary data.</text>
</comment>
<dbReference type="GO" id="GO:0008941">
    <property type="term" value="F:nitric oxide dioxygenase NAD(P)H activity"/>
    <property type="evidence" value="ECO:0007669"/>
    <property type="project" value="UniProtKB-UniRule"/>
</dbReference>
<dbReference type="Proteomes" id="UP000321814">
    <property type="component" value="Unassembled WGS sequence"/>
</dbReference>
<dbReference type="InterPro" id="IPR023950">
    <property type="entry name" value="Hmp"/>
</dbReference>
<feature type="active site" description="Charge relay system" evidence="17">
    <location>
        <position position="95"/>
    </location>
</feature>
<feature type="binding site" evidence="17">
    <location>
        <begin position="206"/>
        <end position="209"/>
    </location>
    <ligand>
        <name>FAD</name>
        <dbReference type="ChEBI" id="CHEBI:57692"/>
    </ligand>
</feature>
<dbReference type="AlphaFoldDB" id="A0A5C8M215"/>
<comment type="cofactor">
    <cofactor evidence="17">
        <name>heme b</name>
        <dbReference type="ChEBI" id="CHEBI:60344"/>
    </cofactor>
    <text evidence="17">Binds 1 heme b (iron(II)-protoporphyrin IX) group per subunit.</text>
</comment>
<feature type="binding site" evidence="17">
    <location>
        <begin position="272"/>
        <end position="277"/>
    </location>
    <ligand>
        <name>NADP(+)</name>
        <dbReference type="ChEBI" id="CHEBI:58349"/>
    </ligand>
</feature>
<dbReference type="SUPFAM" id="SSF63380">
    <property type="entry name" value="Riboflavin synthase domain-like"/>
    <property type="match status" value="1"/>
</dbReference>
<keyword evidence="8 17" id="KW-0479">Metal-binding</keyword>
<feature type="site" description="Influences the redox potential of the prosthetic heme and FAD groups" evidence="17">
    <location>
        <position position="389"/>
    </location>
</feature>
<feature type="domain" description="FAD-binding FR-type" evidence="19">
    <location>
        <begin position="152"/>
        <end position="260"/>
    </location>
</feature>
<dbReference type="InterPro" id="IPR000971">
    <property type="entry name" value="Globin"/>
</dbReference>
<evidence type="ECO:0000256" key="4">
    <source>
        <dbReference type="ARBA" id="ARBA00022575"/>
    </source>
</evidence>
<dbReference type="EC" id="1.14.12.17" evidence="17"/>
<feature type="region of interest" description="Reductase" evidence="17">
    <location>
        <begin position="149"/>
        <end position="397"/>
    </location>
</feature>
<evidence type="ECO:0000256" key="6">
    <source>
        <dbReference type="ARBA" id="ARBA00022621"/>
    </source>
</evidence>
<dbReference type="Pfam" id="PF00042">
    <property type="entry name" value="Globin"/>
    <property type="match status" value="1"/>
</dbReference>
<dbReference type="PROSITE" id="PS51384">
    <property type="entry name" value="FAD_FR"/>
    <property type="match status" value="1"/>
</dbReference>
<dbReference type="GO" id="GO:0020037">
    <property type="term" value="F:heme binding"/>
    <property type="evidence" value="ECO:0007669"/>
    <property type="project" value="InterPro"/>
</dbReference>
<dbReference type="HAMAP" id="MF_01252">
    <property type="entry name" value="Hmp"/>
    <property type="match status" value="1"/>
</dbReference>
<dbReference type="PANTHER" id="PTHR43396:SF3">
    <property type="entry name" value="FLAVOHEMOPROTEIN"/>
    <property type="match status" value="1"/>
</dbReference>
<feature type="site" description="Influences the redox potential of the prosthetic heme and FAD groups" evidence="17">
    <location>
        <position position="84"/>
    </location>
</feature>
<dbReference type="Gene3D" id="2.40.30.10">
    <property type="entry name" value="Translation factors"/>
    <property type="match status" value="1"/>
</dbReference>
<comment type="catalytic activity">
    <reaction evidence="15 17">
        <text>2 nitric oxide + NADH + 2 O2 = 2 nitrate + NAD(+) + H(+)</text>
        <dbReference type="Rhea" id="RHEA:19469"/>
        <dbReference type="ChEBI" id="CHEBI:15378"/>
        <dbReference type="ChEBI" id="CHEBI:15379"/>
        <dbReference type="ChEBI" id="CHEBI:16480"/>
        <dbReference type="ChEBI" id="CHEBI:17632"/>
        <dbReference type="ChEBI" id="CHEBI:57540"/>
        <dbReference type="ChEBI" id="CHEBI:57945"/>
        <dbReference type="EC" id="1.14.12.17"/>
    </reaction>
</comment>
<proteinExistence type="inferred from homology"/>
<evidence type="ECO:0000256" key="7">
    <source>
        <dbReference type="ARBA" id="ARBA00022630"/>
    </source>
</evidence>
<feature type="site" description="Involved in heme-bound ligand stabilization and O-O bond activation" evidence="17">
    <location>
        <position position="29"/>
    </location>
</feature>
<evidence type="ECO:0000256" key="2">
    <source>
        <dbReference type="ARBA" id="ARBA00008414"/>
    </source>
</evidence>
<evidence type="ECO:0000256" key="10">
    <source>
        <dbReference type="ARBA" id="ARBA00022857"/>
    </source>
</evidence>
<comment type="catalytic activity">
    <reaction evidence="16 17">
        <text>2 nitric oxide + NADPH + 2 O2 = 2 nitrate + NADP(+) + H(+)</text>
        <dbReference type="Rhea" id="RHEA:19465"/>
        <dbReference type="ChEBI" id="CHEBI:15378"/>
        <dbReference type="ChEBI" id="CHEBI:15379"/>
        <dbReference type="ChEBI" id="CHEBI:16480"/>
        <dbReference type="ChEBI" id="CHEBI:17632"/>
        <dbReference type="ChEBI" id="CHEBI:57783"/>
        <dbReference type="ChEBI" id="CHEBI:58349"/>
        <dbReference type="EC" id="1.14.12.17"/>
    </reaction>
</comment>
<dbReference type="InterPro" id="IPR012292">
    <property type="entry name" value="Globin/Proto"/>
</dbReference>
<dbReference type="Gene3D" id="1.10.490.10">
    <property type="entry name" value="Globins"/>
    <property type="match status" value="1"/>
</dbReference>
<dbReference type="EMBL" id="VRLR01000002">
    <property type="protein sequence ID" value="TXK82455.1"/>
    <property type="molecule type" value="Genomic_DNA"/>
</dbReference>
<dbReference type="PANTHER" id="PTHR43396">
    <property type="entry name" value="FLAVOHEMOPROTEIN"/>
    <property type="match status" value="1"/>
</dbReference>
<feature type="domain" description="Globin" evidence="18">
    <location>
        <begin position="1"/>
        <end position="138"/>
    </location>
</feature>
<dbReference type="FunFam" id="3.40.50.80:FF:000010">
    <property type="entry name" value="Flavohemoprotein"/>
    <property type="match status" value="1"/>
</dbReference>
<dbReference type="OrthoDB" id="9796486at2"/>
<evidence type="ECO:0000256" key="13">
    <source>
        <dbReference type="ARBA" id="ARBA00023027"/>
    </source>
</evidence>
<keyword evidence="3 17" id="KW-0813">Transport</keyword>
<dbReference type="PROSITE" id="PS01033">
    <property type="entry name" value="GLOBIN"/>
    <property type="match status" value="1"/>
</dbReference>
<dbReference type="InterPro" id="IPR017938">
    <property type="entry name" value="Riboflavin_synthase-like_b-brl"/>
</dbReference>
<dbReference type="InterPro" id="IPR039261">
    <property type="entry name" value="FNR_nucleotide-bd"/>
</dbReference>
<dbReference type="NCBIfam" id="NF009805">
    <property type="entry name" value="PRK13289.1"/>
    <property type="match status" value="1"/>
</dbReference>
<dbReference type="GO" id="GO:0009636">
    <property type="term" value="P:response to toxic substance"/>
    <property type="evidence" value="ECO:0007669"/>
    <property type="project" value="UniProtKB-KW"/>
</dbReference>
<keyword evidence="12 17" id="KW-0408">Iron</keyword>